<comment type="caution">
    <text evidence="14">The sequence shown here is derived from an EMBL/GenBank/DDBJ whole genome shotgun (WGS) entry which is preliminary data.</text>
</comment>
<dbReference type="EC" id="3.1.3.62" evidence="4"/>
<evidence type="ECO:0000256" key="2">
    <source>
        <dbReference type="ARBA" id="ARBA00008422"/>
    </source>
</evidence>
<evidence type="ECO:0000256" key="1">
    <source>
        <dbReference type="ARBA" id="ARBA00004370"/>
    </source>
</evidence>
<dbReference type="AlphaFoldDB" id="A0A232FD92"/>
<keyword evidence="15" id="KW-1185">Reference proteome</keyword>
<comment type="catalytic activity">
    <reaction evidence="12">
        <text>1D-myo-inositol hexakisphosphate + H2O = 1D-myo-inositol 1,2,4,5,6-pentakisphosphate + phosphate</text>
        <dbReference type="Rhea" id="RHEA:16989"/>
        <dbReference type="ChEBI" id="CHEBI:15377"/>
        <dbReference type="ChEBI" id="CHEBI:43474"/>
        <dbReference type="ChEBI" id="CHEBI:57798"/>
        <dbReference type="ChEBI" id="CHEBI:58130"/>
        <dbReference type="EC" id="3.1.3.62"/>
    </reaction>
    <physiologicalReaction direction="left-to-right" evidence="12">
        <dbReference type="Rhea" id="RHEA:16990"/>
    </physiologicalReaction>
</comment>
<dbReference type="EMBL" id="NNAY01000444">
    <property type="protein sequence ID" value="OXU28337.1"/>
    <property type="molecule type" value="Genomic_DNA"/>
</dbReference>
<evidence type="ECO:0000256" key="5">
    <source>
        <dbReference type="ARBA" id="ARBA00018097"/>
    </source>
</evidence>
<comment type="catalytic activity">
    <reaction evidence="13">
        <text>(2R)-2,3-bisphosphoglycerate + H2O = (2R)-2-phosphoglycerate + phosphate</text>
        <dbReference type="Rhea" id="RHEA:27381"/>
        <dbReference type="ChEBI" id="CHEBI:15377"/>
        <dbReference type="ChEBI" id="CHEBI:43474"/>
        <dbReference type="ChEBI" id="CHEBI:58248"/>
        <dbReference type="ChEBI" id="CHEBI:58289"/>
        <dbReference type="EC" id="3.1.3.80"/>
    </reaction>
    <physiologicalReaction direction="left-to-right" evidence="13">
        <dbReference type="Rhea" id="RHEA:27382"/>
    </physiologicalReaction>
</comment>
<dbReference type="Gene3D" id="3.40.50.1240">
    <property type="entry name" value="Phosphoglycerate mutase-like"/>
    <property type="match status" value="2"/>
</dbReference>
<evidence type="ECO:0000256" key="12">
    <source>
        <dbReference type="ARBA" id="ARBA00043691"/>
    </source>
</evidence>
<dbReference type="Proteomes" id="UP000215335">
    <property type="component" value="Unassembled WGS sequence"/>
</dbReference>
<keyword evidence="8" id="KW-0472">Membrane</keyword>
<evidence type="ECO:0000313" key="14">
    <source>
        <dbReference type="EMBL" id="OXU28337.1"/>
    </source>
</evidence>
<sequence>MKRWGFWLGALGAVSVLVVLLCVFLISHSKIRCYTEEEDHYLYLASRTTYERARGHNLTRLPSDSKCKPVQIWAFIRHGARYPEPKLINRYRKLDQLRDKIIENHEKGRGKLCDSDLELLKQWVLIPPADEIPPALLNKNGEEELKNFGKRLKDTFPELLKAGSIPGASQKDYKFRGTDNQRTQASQTALMEGIFEGEGVAVVPEKVPNNDSLLYVRIIEKLSTSPKYSELKKNVQHFNRVSVQVNMNCPTYQASLKLNPWNESDAFTESGAEFNATVERITERLGFEEEIDRGTVLLLWEICRYETAWKRKGQWSTWCLVFDPEDMQALEFREDIGTYYYAGPGRPINKQIACPTVKDLIQRFRNVVKNGQEKSGEPKGVFYFGHTVMLAATMGAMGMTESEVPFVATNYQQMIDRKFRTSLVGPFGGNLILVLYRCNSENKSTHKVTIHATERPWSLPDCPDGVCDWDTFEQKYADTADHSSIAILMASVGLVQPAAVDQERTCYDPRRDLYPYFSTRTAYERVHGNVSRPESSCVPMQIWVLSRHGTRYPGKKVVPQLLALPALRDQIAKNHEKGDGRLCDEDLQKLKNWKPDRNINNAMADLLAPQGEDDLQFLAQRLQRAFPELLQIDTRNVQPDDYVFRSTDTQRTKESLKSFARGLFGRSEVARVMSIPVNDTLLQPNKHCPAWDKSYDPILTNVERDKFTSGPEIRSLIQGVSQRLGYDRPLDFEKTIKSIYEMCRFESAWYVNRTSVWCSVFNKEELKIMEYREDLNYYYCCGPGREISAKVGCPLLSDMFQHFKRLASGSTNEPKGVFYFAHTMTLQTFLSALKIGYEPQPPLASNYASSANRKYRTSILGPFATNVVAVFYRCSGAKPTNKVTIHVAERLTPLVSCNEDGTCDWESLEREFEDQVNSCDMEFCNKKPTDEEEITTTTEIPTTTMMPGNETDASDSAAGRTSEQILTLTIAMIFVSSITNGLKCHQVHKMLVALVPVLLTTVNGDLVQPAPLDHLRTCYNPRRDFYPYFSTRTAYQWSFGYNCSFDSCIGIAGRLCEEDLEKLKK</sequence>
<dbReference type="PANTHER" id="PTHR20963">
    <property type="entry name" value="MULTIPLE INOSITOL POLYPHOSPHATE PHOSPHATASE-RELATED"/>
    <property type="match status" value="1"/>
</dbReference>
<reference evidence="14 15" key="1">
    <citation type="journal article" date="2017" name="Curr. Biol.">
        <title>The Evolution of Venom by Co-option of Single-Copy Genes.</title>
        <authorList>
            <person name="Martinson E.O."/>
            <person name="Mrinalini"/>
            <person name="Kelkar Y.D."/>
            <person name="Chang C.H."/>
            <person name="Werren J.H."/>
        </authorList>
    </citation>
    <scope>NUCLEOTIDE SEQUENCE [LARGE SCALE GENOMIC DNA]</scope>
    <source>
        <strain evidence="14 15">Alberta</strain>
        <tissue evidence="14">Whole body</tissue>
    </source>
</reference>
<evidence type="ECO:0000313" key="15">
    <source>
        <dbReference type="Proteomes" id="UP000215335"/>
    </source>
</evidence>
<dbReference type="GO" id="GO:0034417">
    <property type="term" value="F:bisphosphoglycerate 3-phosphatase activity"/>
    <property type="evidence" value="ECO:0007669"/>
    <property type="project" value="UniProtKB-EC"/>
</dbReference>
<comment type="catalytic activity">
    <reaction evidence="11">
        <text>1D-myo-inositol 1,2,4,5,6-pentakisphosphate + H2O = 1D-myo-inositol 1,2,5,6-tetrakisphosphate + phosphate</text>
        <dbReference type="Rhea" id="RHEA:77115"/>
        <dbReference type="ChEBI" id="CHEBI:15377"/>
        <dbReference type="ChEBI" id="CHEBI:43474"/>
        <dbReference type="ChEBI" id="CHEBI:57798"/>
        <dbReference type="ChEBI" id="CHEBI:195535"/>
        <dbReference type="EC" id="3.1.3.62"/>
    </reaction>
    <physiologicalReaction direction="left-to-right" evidence="11">
        <dbReference type="Rhea" id="RHEA:77116"/>
    </physiologicalReaction>
</comment>
<proteinExistence type="inferred from homology"/>
<dbReference type="InterPro" id="IPR029033">
    <property type="entry name" value="His_PPase_superfam"/>
</dbReference>
<evidence type="ECO:0000256" key="8">
    <source>
        <dbReference type="ARBA" id="ARBA00023136"/>
    </source>
</evidence>
<keyword evidence="6" id="KW-0732">Signal</keyword>
<name>A0A232FD92_9HYME</name>
<organism evidence="14 15">
    <name type="scientific">Trichomalopsis sarcophagae</name>
    <dbReference type="NCBI Taxonomy" id="543379"/>
    <lineage>
        <taxon>Eukaryota</taxon>
        <taxon>Metazoa</taxon>
        <taxon>Ecdysozoa</taxon>
        <taxon>Arthropoda</taxon>
        <taxon>Hexapoda</taxon>
        <taxon>Insecta</taxon>
        <taxon>Pterygota</taxon>
        <taxon>Neoptera</taxon>
        <taxon>Endopterygota</taxon>
        <taxon>Hymenoptera</taxon>
        <taxon>Apocrita</taxon>
        <taxon>Proctotrupomorpha</taxon>
        <taxon>Chalcidoidea</taxon>
        <taxon>Pteromalidae</taxon>
        <taxon>Pteromalinae</taxon>
        <taxon>Trichomalopsis</taxon>
    </lineage>
</organism>
<dbReference type="OrthoDB" id="6509975at2759"/>
<keyword evidence="7" id="KW-0378">Hydrolase</keyword>
<accession>A0A232FD92</accession>
<gene>
    <name evidence="14" type="ORF">TSAR_003719</name>
</gene>
<comment type="similarity">
    <text evidence="2">Belongs to the histidine acid phosphatase family. MINPP1 subfamily.</text>
</comment>
<evidence type="ECO:0000256" key="11">
    <source>
        <dbReference type="ARBA" id="ARBA00043671"/>
    </source>
</evidence>
<dbReference type="InterPro" id="IPR000560">
    <property type="entry name" value="His_Pase_clade-2"/>
</dbReference>
<dbReference type="EC" id="3.1.3.80" evidence="3"/>
<comment type="subcellular location">
    <subcellularLocation>
        <location evidence="1">Membrane</location>
    </subcellularLocation>
</comment>
<evidence type="ECO:0000256" key="3">
    <source>
        <dbReference type="ARBA" id="ARBA00012976"/>
    </source>
</evidence>
<dbReference type="GO" id="GO:0016020">
    <property type="term" value="C:membrane"/>
    <property type="evidence" value="ECO:0007669"/>
    <property type="project" value="UniProtKB-SubCell"/>
</dbReference>
<dbReference type="STRING" id="543379.A0A232FD92"/>
<protein>
    <recommendedName>
        <fullName evidence="5">Multiple inositol polyphosphate phosphatase 1</fullName>
        <ecNumber evidence="4">3.1.3.62</ecNumber>
        <ecNumber evidence="3">3.1.3.80</ecNumber>
    </recommendedName>
    <alternativeName>
        <fullName evidence="9">2,3-bisphosphoglycerate 3-phosphatase</fullName>
    </alternativeName>
</protein>
<dbReference type="CDD" id="cd07061">
    <property type="entry name" value="HP_HAP_like"/>
    <property type="match status" value="2"/>
</dbReference>
<evidence type="ECO:0000256" key="7">
    <source>
        <dbReference type="ARBA" id="ARBA00022801"/>
    </source>
</evidence>
<dbReference type="SUPFAM" id="SSF53254">
    <property type="entry name" value="Phosphoglycerate mutase-like"/>
    <property type="match status" value="2"/>
</dbReference>
<dbReference type="GO" id="GO:0003993">
    <property type="term" value="F:acid phosphatase activity"/>
    <property type="evidence" value="ECO:0007669"/>
    <property type="project" value="TreeGrafter"/>
</dbReference>
<dbReference type="PANTHER" id="PTHR20963:SF8">
    <property type="entry name" value="MULTIPLE INOSITOL POLYPHOSPHATE PHOSPHATASE 1"/>
    <property type="match status" value="1"/>
</dbReference>
<dbReference type="Pfam" id="PF00328">
    <property type="entry name" value="His_Phos_2"/>
    <property type="match status" value="2"/>
</dbReference>
<dbReference type="GO" id="GO:0052745">
    <property type="term" value="F:inositol phosphate phosphatase activity"/>
    <property type="evidence" value="ECO:0007669"/>
    <property type="project" value="TreeGrafter"/>
</dbReference>
<comment type="catalytic activity">
    <reaction evidence="10">
        <text>1D-myo-inositol 1,2,5,6-tetrakisphosphate + H2O = 1D-myo-inositol 1,2,6-trisphosphate + phosphate</text>
        <dbReference type="Rhea" id="RHEA:77119"/>
        <dbReference type="ChEBI" id="CHEBI:15377"/>
        <dbReference type="ChEBI" id="CHEBI:43474"/>
        <dbReference type="ChEBI" id="CHEBI:195535"/>
        <dbReference type="ChEBI" id="CHEBI:195537"/>
        <dbReference type="EC" id="3.1.3.62"/>
    </reaction>
    <physiologicalReaction direction="left-to-right" evidence="10">
        <dbReference type="Rhea" id="RHEA:77120"/>
    </physiologicalReaction>
</comment>
<evidence type="ECO:0000256" key="13">
    <source>
        <dbReference type="ARBA" id="ARBA00043832"/>
    </source>
</evidence>
<evidence type="ECO:0000256" key="10">
    <source>
        <dbReference type="ARBA" id="ARBA00043668"/>
    </source>
</evidence>
<evidence type="ECO:0000256" key="6">
    <source>
        <dbReference type="ARBA" id="ARBA00022729"/>
    </source>
</evidence>
<evidence type="ECO:0000256" key="9">
    <source>
        <dbReference type="ARBA" id="ARBA00031642"/>
    </source>
</evidence>
<evidence type="ECO:0000256" key="4">
    <source>
        <dbReference type="ARBA" id="ARBA00013040"/>
    </source>
</evidence>